<sequence>MDFDQLLIRFFGSADIVALSPGQIADGADRLRLEFGLEKDSGRRFALWCLMYMLGIAPDLDAFEDEADREAARDFMDAVDQEADDS</sequence>
<proteinExistence type="predicted"/>
<dbReference type="EMBL" id="SDPT01000001">
    <property type="protein sequence ID" value="RXZ34458.1"/>
    <property type="molecule type" value="Genomic_DNA"/>
</dbReference>
<dbReference type="AlphaFoldDB" id="A0A4Q2IYG7"/>
<evidence type="ECO:0000313" key="2">
    <source>
        <dbReference type="Proteomes" id="UP000292347"/>
    </source>
</evidence>
<evidence type="ECO:0000313" key="1">
    <source>
        <dbReference type="EMBL" id="RXZ34458.1"/>
    </source>
</evidence>
<accession>A0A4Q2IYG7</accession>
<gene>
    <name evidence="1" type="ORF">EO081_01860</name>
</gene>
<dbReference type="Proteomes" id="UP000292347">
    <property type="component" value="Unassembled WGS sequence"/>
</dbReference>
<protein>
    <submittedName>
        <fullName evidence="1">Uncharacterized protein</fullName>
    </submittedName>
</protein>
<organism evidence="1 2">
    <name type="scientific">Sphingomonas desiccabilis</name>
    <dbReference type="NCBI Taxonomy" id="429134"/>
    <lineage>
        <taxon>Bacteria</taxon>
        <taxon>Pseudomonadati</taxon>
        <taxon>Pseudomonadota</taxon>
        <taxon>Alphaproteobacteria</taxon>
        <taxon>Sphingomonadales</taxon>
        <taxon>Sphingomonadaceae</taxon>
        <taxon>Sphingomonas</taxon>
    </lineage>
</organism>
<dbReference type="RefSeq" id="WP_129340249.1">
    <property type="nucleotide sequence ID" value="NZ_JACIDD010000001.1"/>
</dbReference>
<keyword evidence="2" id="KW-1185">Reference proteome</keyword>
<name>A0A4Q2IYG7_9SPHN</name>
<reference evidence="1 2" key="1">
    <citation type="submission" date="2019-01" db="EMBL/GenBank/DDBJ databases">
        <title>Sphingomonas mucosissima sp. nov. and Sphingomonas desiccabilis sp. nov., from biological soil crusts in the Colorado Plateau, USA.</title>
        <authorList>
            <person name="Zhu D."/>
        </authorList>
    </citation>
    <scope>NUCLEOTIDE SEQUENCE [LARGE SCALE GENOMIC DNA]</scope>
    <source>
        <strain evidence="1 2">CP1D</strain>
    </source>
</reference>
<comment type="caution">
    <text evidence="1">The sequence shown here is derived from an EMBL/GenBank/DDBJ whole genome shotgun (WGS) entry which is preliminary data.</text>
</comment>
<dbReference type="OrthoDB" id="7433176at2"/>